<comment type="catalytic activity">
    <reaction evidence="1 9">
        <text>N-(5-phospho-beta-D-ribosyl)anthranilate = 1-(2-carboxyphenylamino)-1-deoxy-D-ribulose 5-phosphate</text>
        <dbReference type="Rhea" id="RHEA:21540"/>
        <dbReference type="ChEBI" id="CHEBI:18277"/>
        <dbReference type="ChEBI" id="CHEBI:58613"/>
        <dbReference type="EC" id="5.3.1.24"/>
    </reaction>
</comment>
<evidence type="ECO:0000256" key="4">
    <source>
        <dbReference type="ARBA" id="ARBA00022272"/>
    </source>
</evidence>
<sequence length="275" mass="28525">MASISSAPNTIRAGACPPRPSLLTGLPEQGVPLTALQATAGRTRIKICGLTREQDVDAAVAAGADAIGFVLYPASPRAVTMQRAAELARRLPAFVTPVLLFVNEPSAQVMAACAQVPGAIAQFHGDETPEQCLASTGGGERSFLRAARIPLGDAALQFDLVEYAHRYSHAKAILLDAHVEGFGGGGKAFNWSLLPTNVASHLVLSGGLTPANVTDGIVQVRPRCISLAVDVSSGVEMTGADGKAIKGTKDAEKIQQFVAAVRAADTLLAKNPFHV</sequence>
<comment type="pathway">
    <text evidence="2 9">Amino-acid biosynthesis; L-tryptophan biosynthesis; L-tryptophan from chorismate: step 3/5.</text>
</comment>
<evidence type="ECO:0000313" key="11">
    <source>
        <dbReference type="EMBL" id="QMV75676.1"/>
    </source>
</evidence>
<dbReference type="InterPro" id="IPR001240">
    <property type="entry name" value="PRAI_dom"/>
</dbReference>
<keyword evidence="6 9" id="KW-0822">Tryptophan biosynthesis</keyword>
<dbReference type="InterPro" id="IPR011060">
    <property type="entry name" value="RibuloseP-bd_barrel"/>
</dbReference>
<dbReference type="UniPathway" id="UPA00035">
    <property type="reaction ID" value="UER00042"/>
</dbReference>
<dbReference type="HAMAP" id="MF_00135">
    <property type="entry name" value="PRAI"/>
    <property type="match status" value="1"/>
</dbReference>
<dbReference type="GO" id="GO:0000162">
    <property type="term" value="P:L-tryptophan biosynthetic process"/>
    <property type="evidence" value="ECO:0007669"/>
    <property type="project" value="UniProtKB-UniRule"/>
</dbReference>
<evidence type="ECO:0000256" key="1">
    <source>
        <dbReference type="ARBA" id="ARBA00001164"/>
    </source>
</evidence>
<organism evidence="11 12">
    <name type="scientific">Comamonas piscis</name>
    <dbReference type="NCBI Taxonomy" id="1562974"/>
    <lineage>
        <taxon>Bacteria</taxon>
        <taxon>Pseudomonadati</taxon>
        <taxon>Pseudomonadota</taxon>
        <taxon>Betaproteobacteria</taxon>
        <taxon>Burkholderiales</taxon>
        <taxon>Comamonadaceae</taxon>
        <taxon>Comamonas</taxon>
    </lineage>
</organism>
<keyword evidence="8 9" id="KW-0413">Isomerase</keyword>
<evidence type="ECO:0000256" key="2">
    <source>
        <dbReference type="ARBA" id="ARBA00004664"/>
    </source>
</evidence>
<evidence type="ECO:0000313" key="12">
    <source>
        <dbReference type="Proteomes" id="UP000515240"/>
    </source>
</evidence>
<proteinExistence type="inferred from homology"/>
<evidence type="ECO:0000259" key="10">
    <source>
        <dbReference type="Pfam" id="PF00697"/>
    </source>
</evidence>
<dbReference type="Pfam" id="PF00697">
    <property type="entry name" value="PRAI"/>
    <property type="match status" value="1"/>
</dbReference>
<gene>
    <name evidence="9" type="primary">trpF</name>
    <name evidence="11" type="ORF">HS961_07775</name>
</gene>
<keyword evidence="5 9" id="KW-0028">Amino-acid biosynthesis</keyword>
<dbReference type="GO" id="GO:0004640">
    <property type="term" value="F:phosphoribosylanthranilate isomerase activity"/>
    <property type="evidence" value="ECO:0007669"/>
    <property type="project" value="UniProtKB-UniRule"/>
</dbReference>
<evidence type="ECO:0000256" key="6">
    <source>
        <dbReference type="ARBA" id="ARBA00022822"/>
    </source>
</evidence>
<dbReference type="Proteomes" id="UP000515240">
    <property type="component" value="Chromosome"/>
</dbReference>
<dbReference type="InterPro" id="IPR044643">
    <property type="entry name" value="TrpF_fam"/>
</dbReference>
<dbReference type="SUPFAM" id="SSF51366">
    <property type="entry name" value="Ribulose-phoshate binding barrel"/>
    <property type="match status" value="1"/>
</dbReference>
<name>A0A7G5ENV1_9BURK</name>
<comment type="similarity">
    <text evidence="9">Belongs to the TrpF family.</text>
</comment>
<evidence type="ECO:0000256" key="8">
    <source>
        <dbReference type="ARBA" id="ARBA00023235"/>
    </source>
</evidence>
<dbReference type="KEGG" id="cpis:HS961_07775"/>
<dbReference type="InterPro" id="IPR013785">
    <property type="entry name" value="Aldolase_TIM"/>
</dbReference>
<dbReference type="EC" id="5.3.1.24" evidence="3 9"/>
<evidence type="ECO:0000256" key="3">
    <source>
        <dbReference type="ARBA" id="ARBA00012572"/>
    </source>
</evidence>
<evidence type="ECO:0000256" key="5">
    <source>
        <dbReference type="ARBA" id="ARBA00022605"/>
    </source>
</evidence>
<evidence type="ECO:0000256" key="9">
    <source>
        <dbReference type="HAMAP-Rule" id="MF_00135"/>
    </source>
</evidence>
<dbReference type="CDD" id="cd00405">
    <property type="entry name" value="PRAI"/>
    <property type="match status" value="1"/>
</dbReference>
<keyword evidence="7 9" id="KW-0057">Aromatic amino acid biosynthesis</keyword>
<dbReference type="PANTHER" id="PTHR42894">
    <property type="entry name" value="N-(5'-PHOSPHORIBOSYL)ANTHRANILATE ISOMERASE"/>
    <property type="match status" value="1"/>
</dbReference>
<feature type="domain" description="N-(5'phosphoribosyl) anthranilate isomerase (PRAI)" evidence="10">
    <location>
        <begin position="45"/>
        <end position="259"/>
    </location>
</feature>
<accession>A0A7G5ENV1</accession>
<evidence type="ECO:0000256" key="7">
    <source>
        <dbReference type="ARBA" id="ARBA00023141"/>
    </source>
</evidence>
<protein>
    <recommendedName>
        <fullName evidence="4 9">N-(5'-phosphoribosyl)anthranilate isomerase</fullName>
        <shortName evidence="9">PRAI</shortName>
        <ecNumber evidence="3 9">5.3.1.24</ecNumber>
    </recommendedName>
</protein>
<dbReference type="EMBL" id="CP058554">
    <property type="protein sequence ID" value="QMV75676.1"/>
    <property type="molecule type" value="Genomic_DNA"/>
</dbReference>
<dbReference type="NCBIfam" id="NF002299">
    <property type="entry name" value="PRK01222.1-6"/>
    <property type="match status" value="1"/>
</dbReference>
<dbReference type="AlphaFoldDB" id="A0A7G5ENV1"/>
<reference evidence="11 12" key="1">
    <citation type="journal article" date="2020" name="G3 (Bethesda)">
        <title>CeMbio - The Caenorhabditis elegans Microbiome Resource.</title>
        <authorList>
            <person name="Dirksen P."/>
            <person name="Assie A."/>
            <person name="Zimmermann J."/>
            <person name="Zhang F."/>
            <person name="Tietje A.M."/>
            <person name="Marsh S.A."/>
            <person name="Felix M.A."/>
            <person name="Shapira M."/>
            <person name="Kaleta C."/>
            <person name="Schulenburg H."/>
            <person name="Samuel B."/>
        </authorList>
    </citation>
    <scope>NUCLEOTIDE SEQUENCE [LARGE SCALE GENOMIC DNA]</scope>
    <source>
        <strain evidence="11 12">BIGb0172</strain>
    </source>
</reference>
<dbReference type="Gene3D" id="3.20.20.70">
    <property type="entry name" value="Aldolase class I"/>
    <property type="match status" value="1"/>
</dbReference>
<keyword evidence="12" id="KW-1185">Reference proteome</keyword>
<dbReference type="PANTHER" id="PTHR42894:SF1">
    <property type="entry name" value="N-(5'-PHOSPHORIBOSYL)ANTHRANILATE ISOMERASE"/>
    <property type="match status" value="1"/>
</dbReference>